<dbReference type="Proteomes" id="UP000185124">
    <property type="component" value="Unassembled WGS sequence"/>
</dbReference>
<dbReference type="AlphaFoldDB" id="A0A1N5VS40"/>
<accession>A0A1N5VS40</accession>
<name>A0A1N5VS40_9ACTN</name>
<dbReference type="EMBL" id="FSQT01000001">
    <property type="protein sequence ID" value="SIM75618.1"/>
    <property type="molecule type" value="Genomic_DNA"/>
</dbReference>
<evidence type="ECO:0000313" key="1">
    <source>
        <dbReference type="EMBL" id="SIM75618.1"/>
    </source>
</evidence>
<gene>
    <name evidence="1" type="ORF">SAMN04489832_1826</name>
</gene>
<evidence type="ECO:0000313" key="2">
    <source>
        <dbReference type="Proteomes" id="UP000185124"/>
    </source>
</evidence>
<organism evidence="1 2">
    <name type="scientific">Micromonospora cremea</name>
    <dbReference type="NCBI Taxonomy" id="709881"/>
    <lineage>
        <taxon>Bacteria</taxon>
        <taxon>Bacillati</taxon>
        <taxon>Actinomycetota</taxon>
        <taxon>Actinomycetes</taxon>
        <taxon>Micromonosporales</taxon>
        <taxon>Micromonosporaceae</taxon>
        <taxon>Micromonospora</taxon>
    </lineage>
</organism>
<proteinExistence type="predicted"/>
<dbReference type="OrthoDB" id="191189at2"/>
<protein>
    <submittedName>
        <fullName evidence="1">Uncharacterized protein</fullName>
    </submittedName>
</protein>
<reference evidence="2" key="1">
    <citation type="submission" date="2016-12" db="EMBL/GenBank/DDBJ databases">
        <authorList>
            <person name="Varghese N."/>
            <person name="Submissions S."/>
        </authorList>
    </citation>
    <scope>NUCLEOTIDE SEQUENCE [LARGE SCALE GENOMIC DNA]</scope>
    <source>
        <strain evidence="2">DSM 45599</strain>
    </source>
</reference>
<sequence>MMGPATRFPFRFDPVFRPALALLGVRPATAWVAVTDRELLIRYGPWRLRTDRDNVTGAEVSGPYRWWRAIGPHVSLADGGVSFGSSTAGGVCLLFGVPVPAVAPGGWPRHPAVTVTIADPPALARLFAGPDLP</sequence>
<keyword evidence="2" id="KW-1185">Reference proteome</keyword>